<proteinExistence type="inferred from homology"/>
<evidence type="ECO:0000259" key="3">
    <source>
        <dbReference type="Pfam" id="PF02727"/>
    </source>
</evidence>
<feature type="compositionally biased region" description="Basic and acidic residues" evidence="2">
    <location>
        <begin position="58"/>
        <end position="68"/>
    </location>
</feature>
<dbReference type="PANTHER" id="PTHR10638">
    <property type="entry name" value="COPPER AMINE OXIDASE"/>
    <property type="match status" value="1"/>
</dbReference>
<comment type="similarity">
    <text evidence="1">Belongs to the copper/topaquinone oxidase family.</text>
</comment>
<keyword evidence="1" id="KW-0479">Metal-binding</keyword>
<reference evidence="4" key="2">
    <citation type="submission" date="2020-07" db="EMBL/GenBank/DDBJ databases">
        <authorList>
            <person name="Vera ALvarez R."/>
            <person name="Arias-Moreno D.M."/>
            <person name="Jimenez-Jacinto V."/>
            <person name="Jimenez-Bremont J.F."/>
            <person name="Swaminathan K."/>
            <person name="Moose S.P."/>
            <person name="Guerrero-Gonzalez M.L."/>
            <person name="Marino-Ramirez L."/>
            <person name="Landsman D."/>
            <person name="Rodriguez-Kessler M."/>
            <person name="Delgado-Sanchez P."/>
        </authorList>
    </citation>
    <scope>NUCLEOTIDE SEQUENCE</scope>
    <source>
        <tissue evidence="4">Cladode</tissue>
    </source>
</reference>
<dbReference type="Pfam" id="PF02727">
    <property type="entry name" value="Cu_amine_oxidN2"/>
    <property type="match status" value="1"/>
</dbReference>
<sequence length="215" mass="24485">MDGRRKFLSFLSLLLALFLLFVFTWNTSLPNSYNLNSAKRVAEELELKPHHQMRHHESHASDTPRHPLDPLTVQEMNRVRSILSSHALFRASKSYALHSVALEEPPKSRVLTWREGDPLPPRQASVVARLDRVSHVLTVDLESGRVARVDTGPLSGYPTMTIEDMNTATFTPFLSEEFNRTLVARGVDLKDVACLPISTGKKIRWFVCFLDFFWG</sequence>
<accession>A0A7C9D6K3</accession>
<evidence type="ECO:0000313" key="4">
    <source>
        <dbReference type="EMBL" id="MBA4635161.1"/>
    </source>
</evidence>
<dbReference type="GO" id="GO:0008131">
    <property type="term" value="F:primary methylamine oxidase activity"/>
    <property type="evidence" value="ECO:0007669"/>
    <property type="project" value="InterPro"/>
</dbReference>
<dbReference type="GO" id="GO:0048038">
    <property type="term" value="F:quinone binding"/>
    <property type="evidence" value="ECO:0007669"/>
    <property type="project" value="InterPro"/>
</dbReference>
<keyword evidence="1" id="KW-0186">Copper</keyword>
<keyword evidence="1" id="KW-0801">TPQ</keyword>
<reference evidence="4" key="1">
    <citation type="journal article" date="2013" name="J. Plant Res.">
        <title>Effect of fungi and light on seed germination of three Opuntia species from semiarid lands of central Mexico.</title>
        <authorList>
            <person name="Delgado-Sanchez P."/>
            <person name="Jimenez-Bremont J.F."/>
            <person name="Guerrero-Gonzalez Mde L."/>
            <person name="Flores J."/>
        </authorList>
    </citation>
    <scope>NUCLEOTIDE SEQUENCE</scope>
    <source>
        <tissue evidence="4">Cladode</tissue>
    </source>
</reference>
<name>A0A7C9D6K3_OPUST</name>
<keyword evidence="1 4" id="KW-0560">Oxidoreductase</keyword>
<dbReference type="AlphaFoldDB" id="A0A7C9D6K3"/>
<evidence type="ECO:0000256" key="1">
    <source>
        <dbReference type="RuleBase" id="RU000672"/>
    </source>
</evidence>
<dbReference type="EMBL" id="GISG01093780">
    <property type="protein sequence ID" value="MBA4635161.1"/>
    <property type="molecule type" value="Transcribed_RNA"/>
</dbReference>
<feature type="region of interest" description="Disordered" evidence="2">
    <location>
        <begin position="50"/>
        <end position="69"/>
    </location>
</feature>
<dbReference type="GO" id="GO:0005507">
    <property type="term" value="F:copper ion binding"/>
    <property type="evidence" value="ECO:0007669"/>
    <property type="project" value="InterPro"/>
</dbReference>
<dbReference type="Gene3D" id="3.10.450.40">
    <property type="match status" value="1"/>
</dbReference>
<feature type="domain" description="Copper amine oxidase N2-terminal" evidence="3">
    <location>
        <begin position="66"/>
        <end position="148"/>
    </location>
</feature>
<protein>
    <recommendedName>
        <fullName evidence="1">Amine oxidase</fullName>
        <ecNumber evidence="1">1.4.3.-</ecNumber>
    </recommendedName>
</protein>
<dbReference type="PANTHER" id="PTHR10638:SF41">
    <property type="entry name" value="AMINE OXIDASE"/>
    <property type="match status" value="1"/>
</dbReference>
<comment type="cofactor">
    <cofactor evidence="1">
        <name>Cu cation</name>
        <dbReference type="ChEBI" id="CHEBI:23378"/>
    </cofactor>
    <text evidence="1">Contains 1 topaquinone per subunit.</text>
</comment>
<dbReference type="EC" id="1.4.3.-" evidence="1"/>
<evidence type="ECO:0000256" key="2">
    <source>
        <dbReference type="SAM" id="MobiDB-lite"/>
    </source>
</evidence>
<comment type="PTM">
    <text evidence="1">Topaquinone (TPQ) is generated by copper-dependent autoxidation of a specific tyrosyl residue.</text>
</comment>
<dbReference type="GO" id="GO:0009308">
    <property type="term" value="P:amine metabolic process"/>
    <property type="evidence" value="ECO:0007669"/>
    <property type="project" value="UniProtKB-UniRule"/>
</dbReference>
<dbReference type="InterPro" id="IPR016182">
    <property type="entry name" value="Cu_amine_oxidase_N-reg"/>
</dbReference>
<dbReference type="InterPro" id="IPR015800">
    <property type="entry name" value="Cu_amine_oxidase_N2"/>
</dbReference>
<dbReference type="InterPro" id="IPR000269">
    <property type="entry name" value="Cu_amine_oxidase"/>
</dbReference>
<organism evidence="4">
    <name type="scientific">Opuntia streptacantha</name>
    <name type="common">Prickly pear cactus</name>
    <name type="synonym">Opuntia cardona</name>
    <dbReference type="NCBI Taxonomy" id="393608"/>
    <lineage>
        <taxon>Eukaryota</taxon>
        <taxon>Viridiplantae</taxon>
        <taxon>Streptophyta</taxon>
        <taxon>Embryophyta</taxon>
        <taxon>Tracheophyta</taxon>
        <taxon>Spermatophyta</taxon>
        <taxon>Magnoliopsida</taxon>
        <taxon>eudicotyledons</taxon>
        <taxon>Gunneridae</taxon>
        <taxon>Pentapetalae</taxon>
        <taxon>Caryophyllales</taxon>
        <taxon>Cactineae</taxon>
        <taxon>Cactaceae</taxon>
        <taxon>Opuntioideae</taxon>
        <taxon>Opuntia</taxon>
    </lineage>
</organism>
<dbReference type="SUPFAM" id="SSF54416">
    <property type="entry name" value="Amine oxidase N-terminal region"/>
    <property type="match status" value="2"/>
</dbReference>